<dbReference type="Gene3D" id="3.40.50.1820">
    <property type="entry name" value="alpha/beta hydrolase"/>
    <property type="match status" value="1"/>
</dbReference>
<dbReference type="EMBL" id="CADCUQ010000514">
    <property type="protein sequence ID" value="CAA9410702.1"/>
    <property type="molecule type" value="Genomic_DNA"/>
</dbReference>
<dbReference type="InterPro" id="IPR050955">
    <property type="entry name" value="Plant_Biomass_Hydrol_Est"/>
</dbReference>
<evidence type="ECO:0000256" key="1">
    <source>
        <dbReference type="ARBA" id="ARBA00022729"/>
    </source>
</evidence>
<gene>
    <name evidence="3" type="ORF">AVDCRST_MAG64-2291</name>
</gene>
<name>A0A6J4PCG7_9BACT</name>
<dbReference type="InterPro" id="IPR001375">
    <property type="entry name" value="Peptidase_S9_cat"/>
</dbReference>
<evidence type="ECO:0000259" key="2">
    <source>
        <dbReference type="Pfam" id="PF00326"/>
    </source>
</evidence>
<reference evidence="3" key="1">
    <citation type="submission" date="2020-02" db="EMBL/GenBank/DDBJ databases">
        <authorList>
            <person name="Meier V. D."/>
        </authorList>
    </citation>
    <scope>NUCLEOTIDE SEQUENCE</scope>
    <source>
        <strain evidence="3">AVDCRST_MAG64</strain>
    </source>
</reference>
<feature type="domain" description="Peptidase S9 prolyl oligopeptidase catalytic" evidence="2">
    <location>
        <begin position="15"/>
        <end position="153"/>
    </location>
</feature>
<proteinExistence type="predicted"/>
<sequence>YGRYCCANKLAGEIDLFEAWDAVKDQYPIDPARVSLTGFSMGGGAVWHLAAHYGEKWCVASPGAGFSESQRFLRLKEKGEVPPWYESALYQLYNATDHPENFLNCHTIAYAGEKDGQKQAGDVMEEALAKVGLKLERFIGPNTEHKYEPETKKQIDARVEELTKQGKEAVPQRVWFTTYSLRYDSMQWVTVTGLERHWRKATVDAEVAGGAAINVKTSNVAALLLKFPTKNGPFAPDKAVTVNVDGQKVTFPTDSALVGMFALRKTDGKWGVDSTQTGLRKRHGLQGPIDDAFMDGFVVVKPSGAGLHDKTAGWAAGECDRAIDHWRKQFRGEARVKVPADVTDEDIARQNLVLFGDPRSNPLIARVLPKLPVEWTNDRLVVNGQSFAADRHVPVLIYPNPLNPRKYVVLNSGFTFREADALNNARQTPKLPDYAVVDVQTPPTKLGWGKLPKAGFFGERWEWQKDDGKIDVP</sequence>
<dbReference type="GO" id="GO:0006508">
    <property type="term" value="P:proteolysis"/>
    <property type="evidence" value="ECO:0007669"/>
    <property type="project" value="InterPro"/>
</dbReference>
<dbReference type="InterPro" id="IPR029058">
    <property type="entry name" value="AB_hydrolase_fold"/>
</dbReference>
<feature type="non-terminal residue" evidence="3">
    <location>
        <position position="1"/>
    </location>
</feature>
<dbReference type="AlphaFoldDB" id="A0A6J4PCG7"/>
<organism evidence="3">
    <name type="scientific">uncultured Phycisphaerae bacterium</name>
    <dbReference type="NCBI Taxonomy" id="904963"/>
    <lineage>
        <taxon>Bacteria</taxon>
        <taxon>Pseudomonadati</taxon>
        <taxon>Planctomycetota</taxon>
        <taxon>Phycisphaerae</taxon>
        <taxon>environmental samples</taxon>
    </lineage>
</organism>
<dbReference type="PANTHER" id="PTHR43037:SF1">
    <property type="entry name" value="BLL1128 PROTEIN"/>
    <property type="match status" value="1"/>
</dbReference>
<dbReference type="GO" id="GO:0008236">
    <property type="term" value="F:serine-type peptidase activity"/>
    <property type="evidence" value="ECO:0007669"/>
    <property type="project" value="InterPro"/>
</dbReference>
<keyword evidence="1" id="KW-0732">Signal</keyword>
<dbReference type="PANTHER" id="PTHR43037">
    <property type="entry name" value="UNNAMED PRODUCT-RELATED"/>
    <property type="match status" value="1"/>
</dbReference>
<dbReference type="Pfam" id="PF00326">
    <property type="entry name" value="Peptidase_S9"/>
    <property type="match status" value="1"/>
</dbReference>
<evidence type="ECO:0000313" key="3">
    <source>
        <dbReference type="EMBL" id="CAA9410702.1"/>
    </source>
</evidence>
<dbReference type="SUPFAM" id="SSF53474">
    <property type="entry name" value="alpha/beta-Hydrolases"/>
    <property type="match status" value="1"/>
</dbReference>
<accession>A0A6J4PCG7</accession>
<protein>
    <recommendedName>
        <fullName evidence="2">Peptidase S9 prolyl oligopeptidase catalytic domain-containing protein</fullName>
    </recommendedName>
</protein>